<comment type="caution">
    <text evidence="1">The sequence shown here is derived from an EMBL/GenBank/DDBJ whole genome shotgun (WGS) entry which is preliminary data.</text>
</comment>
<sequence length="234" mass="24108">MAEARAVSRAAPSDEPLLSRARCGWLCTARGCCRLIQGLLGVLLIACGSVSFGGPGGYTGLFSLGSAYYYPYGGAYSGFADGADGAKAQRLDAELHRLQRPPAQGAMAVGGALLAWAGLGLAAAGLLGRCPAWLLLPEACLDAAAALALVPALLFYYGHLGEAYASPLCQERQRLYRSKGHAGFDCRLHGAEVAAGLLAGGAALACCASAVLALRAFRALVAQQRLPAKRLDDL</sequence>
<protein>
    <submittedName>
        <fullName evidence="1">Uncharacterized protein</fullName>
    </submittedName>
</protein>
<dbReference type="EMBL" id="CM037627">
    <property type="protein sequence ID" value="KAH7989537.1"/>
    <property type="molecule type" value="Genomic_DNA"/>
</dbReference>
<evidence type="ECO:0000313" key="2">
    <source>
        <dbReference type="Proteomes" id="UP000827872"/>
    </source>
</evidence>
<dbReference type="Proteomes" id="UP000827872">
    <property type="component" value="Linkage Group LG14"/>
</dbReference>
<organism evidence="1 2">
    <name type="scientific">Sphaerodactylus townsendi</name>
    <dbReference type="NCBI Taxonomy" id="933632"/>
    <lineage>
        <taxon>Eukaryota</taxon>
        <taxon>Metazoa</taxon>
        <taxon>Chordata</taxon>
        <taxon>Craniata</taxon>
        <taxon>Vertebrata</taxon>
        <taxon>Euteleostomi</taxon>
        <taxon>Lepidosauria</taxon>
        <taxon>Squamata</taxon>
        <taxon>Bifurcata</taxon>
        <taxon>Gekkota</taxon>
        <taxon>Sphaerodactylidae</taxon>
        <taxon>Sphaerodactylus</taxon>
    </lineage>
</organism>
<name>A0ACB8EB49_9SAUR</name>
<evidence type="ECO:0000313" key="1">
    <source>
        <dbReference type="EMBL" id="KAH7989537.1"/>
    </source>
</evidence>
<reference evidence="1" key="1">
    <citation type="submission" date="2021-08" db="EMBL/GenBank/DDBJ databases">
        <title>The first chromosome-level gecko genome reveals the dynamic sex chromosomes of Neotropical dwarf geckos (Sphaerodactylidae: Sphaerodactylus).</title>
        <authorList>
            <person name="Pinto B.J."/>
            <person name="Keating S.E."/>
            <person name="Gamble T."/>
        </authorList>
    </citation>
    <scope>NUCLEOTIDE SEQUENCE</scope>
    <source>
        <strain evidence="1">TG3544</strain>
    </source>
</reference>
<gene>
    <name evidence="1" type="ORF">K3G42_010771</name>
</gene>
<accession>A0ACB8EB49</accession>
<proteinExistence type="predicted"/>
<keyword evidence="2" id="KW-1185">Reference proteome</keyword>